<dbReference type="Proteomes" id="UP000266066">
    <property type="component" value="Unassembled WGS sequence"/>
</dbReference>
<dbReference type="SUPFAM" id="SSF52218">
    <property type="entry name" value="Flavoproteins"/>
    <property type="match status" value="1"/>
</dbReference>
<dbReference type="InterPro" id="IPR008254">
    <property type="entry name" value="Flavodoxin/NO_synth"/>
</dbReference>
<evidence type="ECO:0000259" key="1">
    <source>
        <dbReference type="Pfam" id="PF12682"/>
    </source>
</evidence>
<dbReference type="Gene3D" id="3.40.50.360">
    <property type="match status" value="1"/>
</dbReference>
<dbReference type="AlphaFoldDB" id="A0A395UUD7"/>
<dbReference type="GO" id="GO:0010181">
    <property type="term" value="F:FMN binding"/>
    <property type="evidence" value="ECO:0007669"/>
    <property type="project" value="InterPro"/>
</dbReference>
<gene>
    <name evidence="2" type="ORF">DWY38_15850</name>
</gene>
<proteinExistence type="predicted"/>
<comment type="caution">
    <text evidence="2">The sequence shown here is derived from an EMBL/GenBank/DDBJ whole genome shotgun (WGS) entry which is preliminary data.</text>
</comment>
<name>A0A395UUD7_9FIRM</name>
<sequence>MDKIAVIYYSLKGETIAPGMKIVNLEKGHTAVAAEFVQKAVGGELIELDTIKTYLKDHMKMIYEAKEELENGIRPELKKYPDIREYHIIFLGFPNWWNTLPMSVVEFLKHCQWQGKKIIPFVTSGGSGFGRSLEDIKKYCPGAEVSEGRAFLGHLVETSEAEIEEWAKQCLK</sequence>
<evidence type="ECO:0000313" key="3">
    <source>
        <dbReference type="Proteomes" id="UP000266066"/>
    </source>
</evidence>
<dbReference type="InterPro" id="IPR029039">
    <property type="entry name" value="Flavoprotein-like_sf"/>
</dbReference>
<feature type="domain" description="Flavodoxin-like" evidence="1">
    <location>
        <begin position="31"/>
        <end position="168"/>
    </location>
</feature>
<evidence type="ECO:0000313" key="2">
    <source>
        <dbReference type="EMBL" id="RGR51926.1"/>
    </source>
</evidence>
<protein>
    <submittedName>
        <fullName evidence="2">Flavodoxin</fullName>
    </submittedName>
</protein>
<accession>A0A395UUD7</accession>
<dbReference type="PANTHER" id="PTHR39201:SF1">
    <property type="entry name" value="FLAVODOXIN-LIKE DOMAIN-CONTAINING PROTEIN"/>
    <property type="match status" value="1"/>
</dbReference>
<dbReference type="EMBL" id="QRUJ01000032">
    <property type="protein sequence ID" value="RGR51926.1"/>
    <property type="molecule type" value="Genomic_DNA"/>
</dbReference>
<organism evidence="2 3">
    <name type="scientific">Agathobacter rectalis</name>
    <dbReference type="NCBI Taxonomy" id="39491"/>
    <lineage>
        <taxon>Bacteria</taxon>
        <taxon>Bacillati</taxon>
        <taxon>Bacillota</taxon>
        <taxon>Clostridia</taxon>
        <taxon>Lachnospirales</taxon>
        <taxon>Lachnospiraceae</taxon>
        <taxon>Agathobacter</taxon>
    </lineage>
</organism>
<dbReference type="PANTHER" id="PTHR39201">
    <property type="entry name" value="EXPORTED PROTEIN-RELATED"/>
    <property type="match status" value="1"/>
</dbReference>
<reference evidence="2 3" key="1">
    <citation type="submission" date="2018-08" db="EMBL/GenBank/DDBJ databases">
        <title>A genome reference for cultivated species of the human gut microbiota.</title>
        <authorList>
            <person name="Zou Y."/>
            <person name="Xue W."/>
            <person name="Luo G."/>
        </authorList>
    </citation>
    <scope>NUCLEOTIDE SEQUENCE [LARGE SCALE GENOMIC DNA]</scope>
    <source>
        <strain evidence="2 3">AF25-15</strain>
    </source>
</reference>
<dbReference type="RefSeq" id="WP_147335067.1">
    <property type="nucleotide sequence ID" value="NZ_QRUJ01000032.1"/>
</dbReference>
<dbReference type="GO" id="GO:0016651">
    <property type="term" value="F:oxidoreductase activity, acting on NAD(P)H"/>
    <property type="evidence" value="ECO:0007669"/>
    <property type="project" value="UniProtKB-ARBA"/>
</dbReference>
<dbReference type="Pfam" id="PF12682">
    <property type="entry name" value="Flavodoxin_4"/>
    <property type="match status" value="1"/>
</dbReference>